<keyword evidence="2" id="KW-0560">Oxidoreductase</keyword>
<comment type="caution">
    <text evidence="3">The sequence shown here is derived from an EMBL/GenBank/DDBJ whole genome shotgun (WGS) entry which is preliminary data.</text>
</comment>
<dbReference type="PANTHER" id="PTHR42760:SF133">
    <property type="entry name" value="3-OXOACYL-[ACYL-CARRIER-PROTEIN] REDUCTASE"/>
    <property type="match status" value="1"/>
</dbReference>
<dbReference type="InterPro" id="IPR036291">
    <property type="entry name" value="NAD(P)-bd_dom_sf"/>
</dbReference>
<dbReference type="Proteomes" id="UP001168537">
    <property type="component" value="Unassembled WGS sequence"/>
</dbReference>
<reference evidence="3" key="1">
    <citation type="submission" date="2023-06" db="EMBL/GenBank/DDBJ databases">
        <title>Draft genome sequence of Nocardioides sp. SOB72.</title>
        <authorList>
            <person name="Zhang G."/>
        </authorList>
    </citation>
    <scope>NUCLEOTIDE SEQUENCE</scope>
    <source>
        <strain evidence="3">SOB72</strain>
    </source>
</reference>
<accession>A0ABT8EUX4</accession>
<protein>
    <submittedName>
        <fullName evidence="3">SDR family oxidoreductase</fullName>
    </submittedName>
</protein>
<organism evidence="3 4">
    <name type="scientific">Nocardioides abyssi</name>
    <dbReference type="NCBI Taxonomy" id="3058370"/>
    <lineage>
        <taxon>Bacteria</taxon>
        <taxon>Bacillati</taxon>
        <taxon>Actinomycetota</taxon>
        <taxon>Actinomycetes</taxon>
        <taxon>Propionibacteriales</taxon>
        <taxon>Nocardioidaceae</taxon>
        <taxon>Nocardioides</taxon>
    </lineage>
</organism>
<dbReference type="EMBL" id="JAUHJR010000003">
    <property type="protein sequence ID" value="MDN4161771.1"/>
    <property type="molecule type" value="Genomic_DNA"/>
</dbReference>
<keyword evidence="4" id="KW-1185">Reference proteome</keyword>
<dbReference type="InterPro" id="IPR002347">
    <property type="entry name" value="SDR_fam"/>
</dbReference>
<dbReference type="Pfam" id="PF13561">
    <property type="entry name" value="adh_short_C2"/>
    <property type="match status" value="1"/>
</dbReference>
<proteinExistence type="inferred from homology"/>
<dbReference type="SUPFAM" id="SSF51735">
    <property type="entry name" value="NAD(P)-binding Rossmann-fold domains"/>
    <property type="match status" value="1"/>
</dbReference>
<dbReference type="RefSeq" id="WP_300960681.1">
    <property type="nucleotide sequence ID" value="NZ_JAUHJR010000003.1"/>
</dbReference>
<evidence type="ECO:0000313" key="3">
    <source>
        <dbReference type="EMBL" id="MDN4161771.1"/>
    </source>
</evidence>
<name>A0ABT8EUX4_9ACTN</name>
<evidence type="ECO:0000313" key="4">
    <source>
        <dbReference type="Proteomes" id="UP001168537"/>
    </source>
</evidence>
<evidence type="ECO:0000256" key="1">
    <source>
        <dbReference type="ARBA" id="ARBA00006484"/>
    </source>
</evidence>
<dbReference type="PRINTS" id="PR00080">
    <property type="entry name" value="SDRFAMILY"/>
</dbReference>
<sequence length="248" mass="25948">MSTGPARRDPFDLTGDVALVVGAAAGGLGERAARALAARGATVVTADLDPTDVDHRVDVTDEASVDAVVERVLADHGRLDVLVNAAGLMLRKPYDETTPAEFERVVAVNLTGTWLVDRAAGRVMAAAGRGRIVNLTTVYAERVGPVPESAYYASKAGVVNVTRALAAELGPHGVSVNCLAPGVFYPTKMTAPLGADPERLEWFAQRTMLGRLGDPDVDLDGPLLLLASPAASYVTGQVVYVDGGWSAW</sequence>
<gene>
    <name evidence="3" type="ORF">QWY29_10450</name>
</gene>
<dbReference type="PRINTS" id="PR00081">
    <property type="entry name" value="GDHRDH"/>
</dbReference>
<comment type="similarity">
    <text evidence="1">Belongs to the short-chain dehydrogenases/reductases (SDR) family.</text>
</comment>
<evidence type="ECO:0000256" key="2">
    <source>
        <dbReference type="ARBA" id="ARBA00023002"/>
    </source>
</evidence>
<dbReference type="PANTHER" id="PTHR42760">
    <property type="entry name" value="SHORT-CHAIN DEHYDROGENASES/REDUCTASES FAMILY MEMBER"/>
    <property type="match status" value="1"/>
</dbReference>
<dbReference type="Gene3D" id="3.40.50.720">
    <property type="entry name" value="NAD(P)-binding Rossmann-like Domain"/>
    <property type="match status" value="1"/>
</dbReference>